<dbReference type="Proteomes" id="UP001501734">
    <property type="component" value="Unassembled WGS sequence"/>
</dbReference>
<organism evidence="3 4">
    <name type="scientific">Amphibacillus indicireducens</name>
    <dbReference type="NCBI Taxonomy" id="1076330"/>
    <lineage>
        <taxon>Bacteria</taxon>
        <taxon>Bacillati</taxon>
        <taxon>Bacillota</taxon>
        <taxon>Bacilli</taxon>
        <taxon>Bacillales</taxon>
        <taxon>Bacillaceae</taxon>
        <taxon>Amphibacillus</taxon>
    </lineage>
</organism>
<evidence type="ECO:0000256" key="2">
    <source>
        <dbReference type="ARBA" id="ARBA00022840"/>
    </source>
</evidence>
<accession>A0ABP7V5Y8</accession>
<dbReference type="PANTHER" id="PTHR43384">
    <property type="entry name" value="SEPTUM SITE-DETERMINING PROTEIN MIND HOMOLOG, CHLOROPLASTIC-RELATED"/>
    <property type="match status" value="1"/>
</dbReference>
<dbReference type="Gene3D" id="3.40.50.300">
    <property type="entry name" value="P-loop containing nucleotide triphosphate hydrolases"/>
    <property type="match status" value="1"/>
</dbReference>
<dbReference type="EMBL" id="BAABDL010000017">
    <property type="protein sequence ID" value="GAA4059961.1"/>
    <property type="molecule type" value="Genomic_DNA"/>
</dbReference>
<dbReference type="Pfam" id="PF10609">
    <property type="entry name" value="ParA"/>
    <property type="match status" value="1"/>
</dbReference>
<evidence type="ECO:0000313" key="3">
    <source>
        <dbReference type="EMBL" id="GAA4059961.1"/>
    </source>
</evidence>
<dbReference type="RefSeq" id="WP_344909789.1">
    <property type="nucleotide sequence ID" value="NZ_BAABDL010000017.1"/>
</dbReference>
<dbReference type="InterPro" id="IPR050625">
    <property type="entry name" value="ParA/MinD_ATPase"/>
</dbReference>
<dbReference type="PIRSF" id="PIRSF003092">
    <property type="entry name" value="MinD"/>
    <property type="match status" value="1"/>
</dbReference>
<name>A0ABP7V5Y8_9BACI</name>
<dbReference type="InterPro" id="IPR027417">
    <property type="entry name" value="P-loop_NTPase"/>
</dbReference>
<evidence type="ECO:0000313" key="4">
    <source>
        <dbReference type="Proteomes" id="UP001501734"/>
    </source>
</evidence>
<keyword evidence="2" id="KW-0067">ATP-binding</keyword>
<reference evidence="4" key="1">
    <citation type="journal article" date="2019" name="Int. J. Syst. Evol. Microbiol.">
        <title>The Global Catalogue of Microorganisms (GCM) 10K type strain sequencing project: providing services to taxonomists for standard genome sequencing and annotation.</title>
        <authorList>
            <consortium name="The Broad Institute Genomics Platform"/>
            <consortium name="The Broad Institute Genome Sequencing Center for Infectious Disease"/>
            <person name="Wu L."/>
            <person name="Ma J."/>
        </authorList>
    </citation>
    <scope>NUCLEOTIDE SEQUENCE [LARGE SCALE GENOMIC DNA]</scope>
    <source>
        <strain evidence="4">JCM 17250</strain>
    </source>
</reference>
<gene>
    <name evidence="3" type="primary">flhG</name>
    <name evidence="3" type="ORF">GCM10022410_03860</name>
</gene>
<dbReference type="PANTHER" id="PTHR43384:SF4">
    <property type="entry name" value="CELLULOSE BIOSYNTHESIS PROTEIN BCSQ-RELATED"/>
    <property type="match status" value="1"/>
</dbReference>
<dbReference type="InterPro" id="IPR025501">
    <property type="entry name" value="MinD_FleN"/>
</dbReference>
<protein>
    <submittedName>
        <fullName evidence="3">Flagellum location/number ATPase FlhG</fullName>
    </submittedName>
</protein>
<dbReference type="InterPro" id="IPR033875">
    <property type="entry name" value="FlhG"/>
</dbReference>
<keyword evidence="4" id="KW-1185">Reference proteome</keyword>
<evidence type="ECO:0000256" key="1">
    <source>
        <dbReference type="ARBA" id="ARBA00022741"/>
    </source>
</evidence>
<keyword evidence="1" id="KW-0547">Nucleotide-binding</keyword>
<dbReference type="InterPro" id="IPR033756">
    <property type="entry name" value="YlxH/NBP35"/>
</dbReference>
<dbReference type="SUPFAM" id="SSF52540">
    <property type="entry name" value="P-loop containing nucleoside triphosphate hydrolases"/>
    <property type="match status" value="1"/>
</dbReference>
<proteinExistence type="predicted"/>
<comment type="caution">
    <text evidence="3">The sequence shown here is derived from an EMBL/GenBank/DDBJ whole genome shotgun (WGS) entry which is preliminary data.</text>
</comment>
<sequence>MYNDQAASLRQKMKEKNGKKQAKTIAVVSGKGGVGKSNFTINFALKLIEKKKSVLIIDLDIGMGNVDILLGLQARYSIVQMYENDLSIHDIIEVGSNAISYISAGSGLSTVFNMDEEKLNYFLDQYHQISTEYDYIFFDMGAGATNESLAYILAADECILVTTPEPTSMMDGYAMIKHIHNKNDQLPFYLLINRADSVKEGKQVIKRLQKVTNYFLGKQITPLGVLPDDKKVSKAVISQVPFTLYDPLAQVSRAIDQIVTQYLTDSIDLDKKAPSSFITKLKKFIKER</sequence>
<dbReference type="CDD" id="cd02038">
    <property type="entry name" value="FlhG-like"/>
    <property type="match status" value="1"/>
</dbReference>